<dbReference type="AlphaFoldDB" id="A0A6A6RGX9"/>
<accession>A0A6A6RGX9</accession>
<keyword evidence="3" id="KW-1185">Reference proteome</keyword>
<evidence type="ECO:0000313" key="2">
    <source>
        <dbReference type="EMBL" id="KAF2634480.1"/>
    </source>
</evidence>
<feature type="non-terminal residue" evidence="2">
    <location>
        <position position="1"/>
    </location>
</feature>
<feature type="transmembrane region" description="Helical" evidence="1">
    <location>
        <begin position="26"/>
        <end position="47"/>
    </location>
</feature>
<keyword evidence="1" id="KW-1133">Transmembrane helix</keyword>
<organism evidence="2 3">
    <name type="scientific">Massarina eburnea CBS 473.64</name>
    <dbReference type="NCBI Taxonomy" id="1395130"/>
    <lineage>
        <taxon>Eukaryota</taxon>
        <taxon>Fungi</taxon>
        <taxon>Dikarya</taxon>
        <taxon>Ascomycota</taxon>
        <taxon>Pezizomycotina</taxon>
        <taxon>Dothideomycetes</taxon>
        <taxon>Pleosporomycetidae</taxon>
        <taxon>Pleosporales</taxon>
        <taxon>Massarineae</taxon>
        <taxon>Massarinaceae</taxon>
        <taxon>Massarina</taxon>
    </lineage>
</organism>
<dbReference type="EMBL" id="MU006823">
    <property type="protein sequence ID" value="KAF2634480.1"/>
    <property type="molecule type" value="Genomic_DNA"/>
</dbReference>
<sequence>ALSTSTQSPSKSVLVALVVLPASRQLHVVSVPFAVCATVSWPMVAMASSVARKRLMSCWTMCSLSGRLMNALPSTTP</sequence>
<reference evidence="2" key="1">
    <citation type="journal article" date="2020" name="Stud. Mycol.">
        <title>101 Dothideomycetes genomes: a test case for predicting lifestyles and emergence of pathogens.</title>
        <authorList>
            <person name="Haridas S."/>
            <person name="Albert R."/>
            <person name="Binder M."/>
            <person name="Bloem J."/>
            <person name="Labutti K."/>
            <person name="Salamov A."/>
            <person name="Andreopoulos B."/>
            <person name="Baker S."/>
            <person name="Barry K."/>
            <person name="Bills G."/>
            <person name="Bluhm B."/>
            <person name="Cannon C."/>
            <person name="Castanera R."/>
            <person name="Culley D."/>
            <person name="Daum C."/>
            <person name="Ezra D."/>
            <person name="Gonzalez J."/>
            <person name="Henrissat B."/>
            <person name="Kuo A."/>
            <person name="Liang C."/>
            <person name="Lipzen A."/>
            <person name="Lutzoni F."/>
            <person name="Magnuson J."/>
            <person name="Mondo S."/>
            <person name="Nolan M."/>
            <person name="Ohm R."/>
            <person name="Pangilinan J."/>
            <person name="Park H.-J."/>
            <person name="Ramirez L."/>
            <person name="Alfaro M."/>
            <person name="Sun H."/>
            <person name="Tritt A."/>
            <person name="Yoshinaga Y."/>
            <person name="Zwiers L.-H."/>
            <person name="Turgeon B."/>
            <person name="Goodwin S."/>
            <person name="Spatafora J."/>
            <person name="Crous P."/>
            <person name="Grigoriev I."/>
        </authorList>
    </citation>
    <scope>NUCLEOTIDE SEQUENCE</scope>
    <source>
        <strain evidence="2">CBS 473.64</strain>
    </source>
</reference>
<dbReference type="Proteomes" id="UP000799753">
    <property type="component" value="Unassembled WGS sequence"/>
</dbReference>
<evidence type="ECO:0000256" key="1">
    <source>
        <dbReference type="SAM" id="Phobius"/>
    </source>
</evidence>
<keyword evidence="1" id="KW-0812">Transmembrane</keyword>
<evidence type="ECO:0000313" key="3">
    <source>
        <dbReference type="Proteomes" id="UP000799753"/>
    </source>
</evidence>
<keyword evidence="1" id="KW-0472">Membrane</keyword>
<gene>
    <name evidence="2" type="ORF">P280DRAFT_538664</name>
</gene>
<name>A0A6A6RGX9_9PLEO</name>
<proteinExistence type="predicted"/>
<protein>
    <submittedName>
        <fullName evidence="2">Uncharacterized protein</fullName>
    </submittedName>
</protein>